<comment type="subcellular location">
    <subcellularLocation>
        <location evidence="1">Secreted</location>
    </subcellularLocation>
</comment>
<feature type="domain" description="Peptidase S8/S53" evidence="12">
    <location>
        <begin position="27"/>
        <end position="313"/>
    </location>
</feature>
<feature type="chain" id="PRO_5044777288" evidence="11">
    <location>
        <begin position="23"/>
        <end position="494"/>
    </location>
</feature>
<dbReference type="GO" id="GO:0004252">
    <property type="term" value="F:serine-type endopeptidase activity"/>
    <property type="evidence" value="ECO:0007669"/>
    <property type="project" value="UniProtKB-UniRule"/>
</dbReference>
<evidence type="ECO:0000256" key="1">
    <source>
        <dbReference type="ARBA" id="ARBA00004613"/>
    </source>
</evidence>
<dbReference type="InterPro" id="IPR023827">
    <property type="entry name" value="Peptidase_S8_Asp-AS"/>
</dbReference>
<dbReference type="GO" id="GO:0005576">
    <property type="term" value="C:extracellular region"/>
    <property type="evidence" value="ECO:0007669"/>
    <property type="project" value="UniProtKB-SubCell"/>
</dbReference>
<evidence type="ECO:0000256" key="5">
    <source>
        <dbReference type="ARBA" id="ARBA00022801"/>
    </source>
</evidence>
<sequence length="494" mass="49885">MDPARIALLFVLSSALLAAAAASINMGEGVVIGVLDDGIDAGHPSFGDEGMPPPPASWRGRCKHSGVTACNNKLVGAREFTRHLRRPAGRPPPGAGTHGTHASSIAAGAPVLLAAGGETVVSGVAPRAHLAFYQVCAGRGCSRGPIMNAVEAALADGVDVLSMSLGDDGAAGFHEDPVVAATFSAVMRGVVVCAAAGNNGASSPAGSVANDAPWILTVGASSPQQSVAAFSSRGPSRNNGGVLKPDIVGPGVNILAAVPRSRRRGDGQSFAALSGTSMSAPHVSGVAALVKSAHPSWSPAAIKSAIMTTADAASVADEASGGAPASYLAMGAGLVDAARAVDPGLVYDISPEEYFPYLCGLGYTDDQVNRIIFPAPAVTCAEMESTEARDLNTPSVMVALAADTPAVTVRRAVTNVGAARSVYRVEVSAPEGVSVTVTPGELRFDEVSQKASFTVTVERVPGGALTSEDLGAQVAWVSEEHVVRIPISISAARF</sequence>
<dbReference type="InterPro" id="IPR045051">
    <property type="entry name" value="SBT"/>
</dbReference>
<dbReference type="PROSITE" id="PS00138">
    <property type="entry name" value="SUBTILASE_SER"/>
    <property type="match status" value="1"/>
</dbReference>
<dbReference type="Pfam" id="PF17766">
    <property type="entry name" value="fn3_6"/>
    <property type="match status" value="1"/>
</dbReference>
<evidence type="ECO:0000256" key="3">
    <source>
        <dbReference type="ARBA" id="ARBA00022670"/>
    </source>
</evidence>
<protein>
    <submittedName>
        <fullName evidence="14">Uncharacterized protein</fullName>
    </submittedName>
</protein>
<proteinExistence type="inferred from homology"/>
<keyword evidence="15" id="KW-1185">Reference proteome</keyword>
<dbReference type="InterPro" id="IPR015500">
    <property type="entry name" value="Peptidase_S8_subtilisin-rel"/>
</dbReference>
<feature type="active site" description="Charge relay system" evidence="8 9">
    <location>
        <position position="36"/>
    </location>
</feature>
<dbReference type="GO" id="GO:0006508">
    <property type="term" value="P:proteolysis"/>
    <property type="evidence" value="ECO:0007669"/>
    <property type="project" value="UniProtKB-KW"/>
</dbReference>
<evidence type="ECO:0000313" key="14">
    <source>
        <dbReference type="EMBL" id="CAL4967848.1"/>
    </source>
</evidence>
<keyword evidence="6 9" id="KW-0720">Serine protease</keyword>
<feature type="signal peptide" evidence="11">
    <location>
        <begin position="1"/>
        <end position="22"/>
    </location>
</feature>
<evidence type="ECO:0000256" key="7">
    <source>
        <dbReference type="ARBA" id="ARBA00023180"/>
    </source>
</evidence>
<evidence type="ECO:0000256" key="6">
    <source>
        <dbReference type="ARBA" id="ARBA00022825"/>
    </source>
</evidence>
<evidence type="ECO:0000256" key="10">
    <source>
        <dbReference type="RuleBase" id="RU003355"/>
    </source>
</evidence>
<comment type="similarity">
    <text evidence="2 9 10">Belongs to the peptidase S8 family.</text>
</comment>
<evidence type="ECO:0000259" key="12">
    <source>
        <dbReference type="Pfam" id="PF00082"/>
    </source>
</evidence>
<dbReference type="Pfam" id="PF00082">
    <property type="entry name" value="Peptidase_S8"/>
    <property type="match status" value="1"/>
</dbReference>
<evidence type="ECO:0000256" key="2">
    <source>
        <dbReference type="ARBA" id="ARBA00011073"/>
    </source>
</evidence>
<dbReference type="InterPro" id="IPR023828">
    <property type="entry name" value="Peptidase_S8_Ser-AS"/>
</dbReference>
<evidence type="ECO:0000313" key="15">
    <source>
        <dbReference type="Proteomes" id="UP001497457"/>
    </source>
</evidence>
<gene>
    <name evidence="14" type="ORF">URODEC1_LOCUS48647</name>
</gene>
<evidence type="ECO:0000256" key="9">
    <source>
        <dbReference type="PROSITE-ProRule" id="PRU01240"/>
    </source>
</evidence>
<dbReference type="Gene3D" id="3.40.50.200">
    <property type="entry name" value="Peptidase S8/S53 domain"/>
    <property type="match status" value="1"/>
</dbReference>
<keyword evidence="7" id="KW-0325">Glycoprotein</keyword>
<evidence type="ECO:0000256" key="4">
    <source>
        <dbReference type="ARBA" id="ARBA00022729"/>
    </source>
</evidence>
<feature type="active site" description="Charge relay system" evidence="8 9">
    <location>
        <position position="98"/>
    </location>
</feature>
<accession>A0ABC8ZY17</accession>
<dbReference type="SUPFAM" id="SSF52743">
    <property type="entry name" value="Subtilisin-like"/>
    <property type="match status" value="1"/>
</dbReference>
<evidence type="ECO:0000256" key="11">
    <source>
        <dbReference type="SAM" id="SignalP"/>
    </source>
</evidence>
<feature type="active site" description="Charge relay system" evidence="8 9">
    <location>
        <position position="277"/>
    </location>
</feature>
<feature type="domain" description="Subtilisin-like protease fibronectin type-III" evidence="13">
    <location>
        <begin position="390"/>
        <end position="489"/>
    </location>
</feature>
<reference evidence="14" key="1">
    <citation type="submission" date="2024-10" db="EMBL/GenBank/DDBJ databases">
        <authorList>
            <person name="Ryan C."/>
        </authorList>
    </citation>
    <scope>NUCLEOTIDE SEQUENCE [LARGE SCALE GENOMIC DNA]</scope>
</reference>
<evidence type="ECO:0000256" key="8">
    <source>
        <dbReference type="PIRSR" id="PIRSR615500-1"/>
    </source>
</evidence>
<dbReference type="InterPro" id="IPR000209">
    <property type="entry name" value="Peptidase_S8/S53_dom"/>
</dbReference>
<dbReference type="PROSITE" id="PS51892">
    <property type="entry name" value="SUBTILASE"/>
    <property type="match status" value="1"/>
</dbReference>
<dbReference type="Gene3D" id="2.60.40.2310">
    <property type="match status" value="1"/>
</dbReference>
<keyword evidence="5 9" id="KW-0378">Hydrolase</keyword>
<dbReference type="PROSITE" id="PS00136">
    <property type="entry name" value="SUBTILASE_ASP"/>
    <property type="match status" value="1"/>
</dbReference>
<dbReference type="EMBL" id="OZ075112">
    <property type="protein sequence ID" value="CAL4967848.1"/>
    <property type="molecule type" value="Genomic_DNA"/>
</dbReference>
<organism evidence="14 15">
    <name type="scientific">Urochloa decumbens</name>
    <dbReference type="NCBI Taxonomy" id="240449"/>
    <lineage>
        <taxon>Eukaryota</taxon>
        <taxon>Viridiplantae</taxon>
        <taxon>Streptophyta</taxon>
        <taxon>Embryophyta</taxon>
        <taxon>Tracheophyta</taxon>
        <taxon>Spermatophyta</taxon>
        <taxon>Magnoliopsida</taxon>
        <taxon>Liliopsida</taxon>
        <taxon>Poales</taxon>
        <taxon>Poaceae</taxon>
        <taxon>PACMAD clade</taxon>
        <taxon>Panicoideae</taxon>
        <taxon>Panicodae</taxon>
        <taxon>Paniceae</taxon>
        <taxon>Melinidinae</taxon>
        <taxon>Urochloa</taxon>
    </lineage>
</organism>
<keyword evidence="4 11" id="KW-0732">Signal</keyword>
<dbReference type="PANTHER" id="PTHR10795">
    <property type="entry name" value="PROPROTEIN CONVERTASE SUBTILISIN/KEXIN"/>
    <property type="match status" value="1"/>
</dbReference>
<dbReference type="CDD" id="cd04852">
    <property type="entry name" value="Peptidases_S8_3"/>
    <property type="match status" value="1"/>
</dbReference>
<dbReference type="InterPro" id="IPR034197">
    <property type="entry name" value="Peptidases_S8_3"/>
</dbReference>
<dbReference type="InterPro" id="IPR036852">
    <property type="entry name" value="Peptidase_S8/S53_dom_sf"/>
</dbReference>
<dbReference type="AlphaFoldDB" id="A0ABC8ZY17"/>
<dbReference type="Proteomes" id="UP001497457">
    <property type="component" value="Chromosome 2b"/>
</dbReference>
<keyword evidence="3 9" id="KW-0645">Protease</keyword>
<dbReference type="InterPro" id="IPR041469">
    <property type="entry name" value="Subtilisin-like_FN3"/>
</dbReference>
<name>A0ABC8ZY17_9POAL</name>
<evidence type="ECO:0000259" key="13">
    <source>
        <dbReference type="Pfam" id="PF17766"/>
    </source>
</evidence>
<dbReference type="PRINTS" id="PR00723">
    <property type="entry name" value="SUBTILISIN"/>
</dbReference>